<accession>S8B1L9</accession>
<dbReference type="HOGENOM" id="CLU_2307024_0_0_1"/>
<evidence type="ECO:0000313" key="2">
    <source>
        <dbReference type="Proteomes" id="UP000019376"/>
    </source>
</evidence>
<dbReference type="EMBL" id="KB644414">
    <property type="protein sequence ID" value="EPS32713.1"/>
    <property type="molecule type" value="Genomic_DNA"/>
</dbReference>
<dbReference type="AlphaFoldDB" id="S8B1L9"/>
<name>S8B1L9_PENO1</name>
<evidence type="ECO:0000313" key="1">
    <source>
        <dbReference type="EMBL" id="EPS32713.1"/>
    </source>
</evidence>
<organism evidence="1 2">
    <name type="scientific">Penicillium oxalicum (strain 114-2 / CGMCC 5302)</name>
    <name type="common">Penicillium decumbens</name>
    <dbReference type="NCBI Taxonomy" id="933388"/>
    <lineage>
        <taxon>Eukaryota</taxon>
        <taxon>Fungi</taxon>
        <taxon>Dikarya</taxon>
        <taxon>Ascomycota</taxon>
        <taxon>Pezizomycotina</taxon>
        <taxon>Eurotiomycetes</taxon>
        <taxon>Eurotiomycetidae</taxon>
        <taxon>Eurotiales</taxon>
        <taxon>Aspergillaceae</taxon>
        <taxon>Penicillium</taxon>
    </lineage>
</organism>
<reference evidence="1 2" key="1">
    <citation type="journal article" date="2013" name="PLoS ONE">
        <title>Genomic and secretomic analyses reveal unique features of the lignocellulolytic enzyme system of Penicillium decumbens.</title>
        <authorList>
            <person name="Liu G."/>
            <person name="Zhang L."/>
            <person name="Wei X."/>
            <person name="Zou G."/>
            <person name="Qin Y."/>
            <person name="Ma L."/>
            <person name="Li J."/>
            <person name="Zheng H."/>
            <person name="Wang S."/>
            <person name="Wang C."/>
            <person name="Xun L."/>
            <person name="Zhao G.-P."/>
            <person name="Zhou Z."/>
            <person name="Qu Y."/>
        </authorList>
    </citation>
    <scope>NUCLEOTIDE SEQUENCE [LARGE SCALE GENOMIC DNA]</scope>
    <source>
        <strain evidence="2">114-2 / CGMCC 5302</strain>
    </source>
</reference>
<keyword evidence="2" id="KW-1185">Reference proteome</keyword>
<protein>
    <submittedName>
        <fullName evidence="1">Uncharacterized protein</fullName>
    </submittedName>
</protein>
<sequence length="100" mass="11147">MAVIAAFPGPERTRGAAEDARVSCSAECSPFAYGHGMFYRPDRVLVFCLPSQTTRHSPASHLGHETQWTTLRGPHVVNVWWSDLTKYEDGCLRDRSSLVP</sequence>
<proteinExistence type="predicted"/>
<dbReference type="Proteomes" id="UP000019376">
    <property type="component" value="Unassembled WGS sequence"/>
</dbReference>
<gene>
    <name evidence="1" type="ORF">PDE_07673</name>
</gene>